<dbReference type="Proteomes" id="UP000624325">
    <property type="component" value="Unassembled WGS sequence"/>
</dbReference>
<accession>A0ABQ4CFA1</accession>
<proteinExistence type="predicted"/>
<protein>
    <recommendedName>
        <fullName evidence="4">Lycopene cyclase domain-containing protein</fullName>
    </recommendedName>
</protein>
<reference evidence="2 3" key="1">
    <citation type="submission" date="2021-01" db="EMBL/GenBank/DDBJ databases">
        <title>Whole genome shotgun sequence of Asanoa iriomotensis NBRC 100142.</title>
        <authorList>
            <person name="Komaki H."/>
            <person name="Tamura T."/>
        </authorList>
    </citation>
    <scope>NUCLEOTIDE SEQUENCE [LARGE SCALE GENOMIC DNA]</scope>
    <source>
        <strain evidence="2 3">NBRC 100142</strain>
    </source>
</reference>
<evidence type="ECO:0008006" key="4">
    <source>
        <dbReference type="Google" id="ProtNLM"/>
    </source>
</evidence>
<name>A0ABQ4CFA1_9ACTN</name>
<feature type="transmembrane region" description="Helical" evidence="1">
    <location>
        <begin position="76"/>
        <end position="96"/>
    </location>
</feature>
<feature type="transmembrane region" description="Helical" evidence="1">
    <location>
        <begin position="46"/>
        <end position="64"/>
    </location>
</feature>
<keyword evidence="1" id="KW-1133">Transmembrane helix</keyword>
<sequence length="135" mass="14783">MEQPGTQVAVDAPPRGWDRAEVTLPVLAFLSLIGGQLPSFTTRANVYTICLGGSMVWLGLSGRVRRPIATRLGSGTAWWLVPIGIFGVFEGSTFLLGTPEYPTFSRLADPLLEDELVRSAGYLAWLTSFWALVRR</sequence>
<feature type="transmembrane region" description="Helical" evidence="1">
    <location>
        <begin position="116"/>
        <end position="133"/>
    </location>
</feature>
<evidence type="ECO:0000313" key="2">
    <source>
        <dbReference type="EMBL" id="GIF61439.1"/>
    </source>
</evidence>
<gene>
    <name evidence="2" type="ORF">Air01nite_75340</name>
</gene>
<evidence type="ECO:0000256" key="1">
    <source>
        <dbReference type="SAM" id="Phobius"/>
    </source>
</evidence>
<organism evidence="2 3">
    <name type="scientific">Asanoa iriomotensis</name>
    <dbReference type="NCBI Taxonomy" id="234613"/>
    <lineage>
        <taxon>Bacteria</taxon>
        <taxon>Bacillati</taxon>
        <taxon>Actinomycetota</taxon>
        <taxon>Actinomycetes</taxon>
        <taxon>Micromonosporales</taxon>
        <taxon>Micromonosporaceae</taxon>
        <taxon>Asanoa</taxon>
    </lineage>
</organism>
<evidence type="ECO:0000313" key="3">
    <source>
        <dbReference type="Proteomes" id="UP000624325"/>
    </source>
</evidence>
<comment type="caution">
    <text evidence="2">The sequence shown here is derived from an EMBL/GenBank/DDBJ whole genome shotgun (WGS) entry which is preliminary data.</text>
</comment>
<dbReference type="EMBL" id="BONC01000105">
    <property type="protein sequence ID" value="GIF61439.1"/>
    <property type="molecule type" value="Genomic_DNA"/>
</dbReference>
<dbReference type="RefSeq" id="WP_203708254.1">
    <property type="nucleotide sequence ID" value="NZ_BAAALU010000044.1"/>
</dbReference>
<keyword evidence="1" id="KW-0812">Transmembrane</keyword>
<keyword evidence="3" id="KW-1185">Reference proteome</keyword>
<keyword evidence="1" id="KW-0472">Membrane</keyword>